<sequence length="375" mass="43850">MNKSISAWFKRRWLHILVWALFIAYEILVIWGMQGTFSTPLNYAVHYFLLIGWFYLAAEYVYPWSLKYLLSAFWRVPLALVALFMLFLLANFAVDYLLIHYGFLEGRAEPKLNGIYTSRILYRWVYVFGISVAYYFMMNFIKQKNISTALEERRLHLIIEDERTKRALSKAHNDFLKVQINPHFLFNTLDFVYHNVNVHSPEAGDAIIKLSEMMRYAVDSSEQDDFILLSDEIEQVEKLVYLYQLRKNMELNIVLDFAEEARALRFIPLVLMTLVENIFKHGNVADEQVGVQVYVAVEHDHLVIETFNALNIGFKSNSNHSGLRNINERLRFAYGQQVKTSFGIEGNIFNAKIMVPVQSINYQLVRKGLLTPELN</sequence>
<keyword evidence="3" id="KW-0808">Transferase</keyword>
<dbReference type="PANTHER" id="PTHR34220">
    <property type="entry name" value="SENSOR HISTIDINE KINASE YPDA"/>
    <property type="match status" value="1"/>
</dbReference>
<proteinExistence type="predicted"/>
<keyword evidence="4" id="KW-1185">Reference proteome</keyword>
<keyword evidence="3" id="KW-0418">Kinase</keyword>
<keyword evidence="1" id="KW-0812">Transmembrane</keyword>
<dbReference type="InterPro" id="IPR010559">
    <property type="entry name" value="Sig_transdc_His_kin_internal"/>
</dbReference>
<dbReference type="PANTHER" id="PTHR34220:SF7">
    <property type="entry name" value="SENSOR HISTIDINE KINASE YPDA"/>
    <property type="match status" value="1"/>
</dbReference>
<dbReference type="EMBL" id="JBHSBY010000037">
    <property type="protein sequence ID" value="MFC4196698.1"/>
    <property type="molecule type" value="Genomic_DNA"/>
</dbReference>
<feature type="domain" description="Signal transduction histidine kinase internal region" evidence="2">
    <location>
        <begin position="174"/>
        <end position="248"/>
    </location>
</feature>
<keyword evidence="1" id="KW-0472">Membrane</keyword>
<dbReference type="Proteomes" id="UP001595792">
    <property type="component" value="Unassembled WGS sequence"/>
</dbReference>
<dbReference type="Gene3D" id="3.30.565.10">
    <property type="entry name" value="Histidine kinase-like ATPase, C-terminal domain"/>
    <property type="match status" value="1"/>
</dbReference>
<feature type="transmembrane region" description="Helical" evidence="1">
    <location>
        <begin position="45"/>
        <end position="64"/>
    </location>
</feature>
<gene>
    <name evidence="3" type="ORF">ACFOUY_08310</name>
</gene>
<feature type="transmembrane region" description="Helical" evidence="1">
    <location>
        <begin position="76"/>
        <end position="100"/>
    </location>
</feature>
<accession>A0ABV8NLN1</accession>
<evidence type="ECO:0000256" key="1">
    <source>
        <dbReference type="SAM" id="Phobius"/>
    </source>
</evidence>
<organism evidence="3 4">
    <name type="scientific">Pedobacter jamesrossensis</name>
    <dbReference type="NCBI Taxonomy" id="1908238"/>
    <lineage>
        <taxon>Bacteria</taxon>
        <taxon>Pseudomonadati</taxon>
        <taxon>Bacteroidota</taxon>
        <taxon>Sphingobacteriia</taxon>
        <taxon>Sphingobacteriales</taxon>
        <taxon>Sphingobacteriaceae</taxon>
        <taxon>Pedobacter</taxon>
    </lineage>
</organism>
<evidence type="ECO:0000313" key="3">
    <source>
        <dbReference type="EMBL" id="MFC4196698.1"/>
    </source>
</evidence>
<dbReference type="InterPro" id="IPR036890">
    <property type="entry name" value="HATPase_C_sf"/>
</dbReference>
<evidence type="ECO:0000259" key="2">
    <source>
        <dbReference type="Pfam" id="PF06580"/>
    </source>
</evidence>
<dbReference type="RefSeq" id="WP_378960038.1">
    <property type="nucleotide sequence ID" value="NZ_JBHRXC010000016.1"/>
</dbReference>
<evidence type="ECO:0000313" key="4">
    <source>
        <dbReference type="Proteomes" id="UP001595792"/>
    </source>
</evidence>
<feature type="transmembrane region" description="Helical" evidence="1">
    <location>
        <begin position="120"/>
        <end position="137"/>
    </location>
</feature>
<reference evidence="4" key="1">
    <citation type="journal article" date="2019" name="Int. J. Syst. Evol. Microbiol.">
        <title>The Global Catalogue of Microorganisms (GCM) 10K type strain sequencing project: providing services to taxonomists for standard genome sequencing and annotation.</title>
        <authorList>
            <consortium name="The Broad Institute Genomics Platform"/>
            <consortium name="The Broad Institute Genome Sequencing Center for Infectious Disease"/>
            <person name="Wu L."/>
            <person name="Ma J."/>
        </authorList>
    </citation>
    <scope>NUCLEOTIDE SEQUENCE [LARGE SCALE GENOMIC DNA]</scope>
    <source>
        <strain evidence="4">CCM 8689</strain>
    </source>
</reference>
<name>A0ABV8NLN1_9SPHI</name>
<protein>
    <submittedName>
        <fullName evidence="3">Sensor histidine kinase</fullName>
        <ecNumber evidence="3">2.7.13.3</ecNumber>
    </submittedName>
</protein>
<dbReference type="GO" id="GO:0004673">
    <property type="term" value="F:protein histidine kinase activity"/>
    <property type="evidence" value="ECO:0007669"/>
    <property type="project" value="UniProtKB-EC"/>
</dbReference>
<keyword evidence="1" id="KW-1133">Transmembrane helix</keyword>
<dbReference type="Pfam" id="PF06580">
    <property type="entry name" value="His_kinase"/>
    <property type="match status" value="1"/>
</dbReference>
<feature type="transmembrane region" description="Helical" evidence="1">
    <location>
        <begin position="12"/>
        <end position="33"/>
    </location>
</feature>
<dbReference type="EC" id="2.7.13.3" evidence="3"/>
<comment type="caution">
    <text evidence="3">The sequence shown here is derived from an EMBL/GenBank/DDBJ whole genome shotgun (WGS) entry which is preliminary data.</text>
</comment>
<dbReference type="InterPro" id="IPR050640">
    <property type="entry name" value="Bact_2-comp_sensor_kinase"/>
</dbReference>